<reference evidence="1 2" key="1">
    <citation type="journal article" date="2016" name="Nat. Commun.">
        <title>Thousands of microbial genomes shed light on interconnected biogeochemical processes in an aquifer system.</title>
        <authorList>
            <person name="Anantharaman K."/>
            <person name="Brown C.T."/>
            <person name="Hug L.A."/>
            <person name="Sharon I."/>
            <person name="Castelle C.J."/>
            <person name="Probst A.J."/>
            <person name="Thomas B.C."/>
            <person name="Singh A."/>
            <person name="Wilkins M.J."/>
            <person name="Karaoz U."/>
            <person name="Brodie E.L."/>
            <person name="Williams K.H."/>
            <person name="Hubbard S.S."/>
            <person name="Banfield J.F."/>
        </authorList>
    </citation>
    <scope>NUCLEOTIDE SEQUENCE [LARGE SCALE GENOMIC DNA]</scope>
</reference>
<evidence type="ECO:0000313" key="2">
    <source>
        <dbReference type="Proteomes" id="UP000178681"/>
    </source>
</evidence>
<dbReference type="Proteomes" id="UP000178681">
    <property type="component" value="Unassembled WGS sequence"/>
</dbReference>
<organism evidence="1 2">
    <name type="scientific">Candidatus Gottesmanbacteria bacterium RIFCSPHIGHO2_01_FULL_42_12</name>
    <dbReference type="NCBI Taxonomy" id="1798377"/>
    <lineage>
        <taxon>Bacteria</taxon>
        <taxon>Candidatus Gottesmaniibacteriota</taxon>
    </lineage>
</organism>
<protein>
    <submittedName>
        <fullName evidence="1">Uncharacterized protein</fullName>
    </submittedName>
</protein>
<sequence>MLGQNEFIDLGIAHVYALKLLGEEPGARPLLKDDEVGAALRMARLEVCGRCSKCVVTKRFFDKWGTVLNCRNPQSPHDGQEVNAIEMEGCNYFRPTDRIAIAKAIIKQNAYSRPLF</sequence>
<proteinExistence type="predicted"/>
<dbReference type="AlphaFoldDB" id="A0A1F5Z4L1"/>
<evidence type="ECO:0000313" key="1">
    <source>
        <dbReference type="EMBL" id="OGG07313.1"/>
    </source>
</evidence>
<gene>
    <name evidence="1" type="ORF">A2872_03800</name>
</gene>
<comment type="caution">
    <text evidence="1">The sequence shown here is derived from an EMBL/GenBank/DDBJ whole genome shotgun (WGS) entry which is preliminary data.</text>
</comment>
<dbReference type="STRING" id="1798377.A2872_03800"/>
<dbReference type="EMBL" id="MFJG01000008">
    <property type="protein sequence ID" value="OGG07313.1"/>
    <property type="molecule type" value="Genomic_DNA"/>
</dbReference>
<name>A0A1F5Z4L1_9BACT</name>
<accession>A0A1F5Z4L1</accession>